<reference evidence="4 5" key="1">
    <citation type="submission" date="2023-08" db="EMBL/GenBank/DDBJ databases">
        <title>Draft genome sequence of Algoriphagus taiwanensis.</title>
        <authorList>
            <person name="Takatani N."/>
            <person name="Hosokawa M."/>
            <person name="Sawabe T."/>
        </authorList>
    </citation>
    <scope>NUCLEOTIDE SEQUENCE [LARGE SCALE GENOMIC DNA]</scope>
    <source>
        <strain evidence="4 5">JCM 19755</strain>
    </source>
</reference>
<comment type="caution">
    <text evidence="4">The sequence shown here is derived from an EMBL/GenBank/DDBJ whole genome shotgun (WGS) entry which is preliminary data.</text>
</comment>
<dbReference type="InterPro" id="IPR034505">
    <property type="entry name" value="Coproporphyrinogen-III_oxidase"/>
</dbReference>
<keyword evidence="2" id="KW-0349">Heme</keyword>
<evidence type="ECO:0000313" key="4">
    <source>
        <dbReference type="EMBL" id="GMQ31806.1"/>
    </source>
</evidence>
<dbReference type="InterPro" id="IPR058240">
    <property type="entry name" value="rSAM_sf"/>
</dbReference>
<dbReference type="NCBIfam" id="TIGR00539">
    <property type="entry name" value="hemN_rel"/>
    <property type="match status" value="1"/>
</dbReference>
<accession>A0ABQ6PV21</accession>
<dbReference type="Proteomes" id="UP001307705">
    <property type="component" value="Unassembled WGS sequence"/>
</dbReference>
<keyword evidence="2" id="KW-0963">Cytoplasm</keyword>
<dbReference type="PANTHER" id="PTHR13932:SF5">
    <property type="entry name" value="RADICAL S-ADENOSYL METHIONINE DOMAIN-CONTAINING PROTEIN 1, MITOCHONDRIAL"/>
    <property type="match status" value="1"/>
</dbReference>
<evidence type="ECO:0000256" key="1">
    <source>
        <dbReference type="ARBA" id="ARBA00006100"/>
    </source>
</evidence>
<keyword evidence="5" id="KW-1185">Reference proteome</keyword>
<dbReference type="PROSITE" id="PS51918">
    <property type="entry name" value="RADICAL_SAM"/>
    <property type="match status" value="1"/>
</dbReference>
<dbReference type="InterPro" id="IPR007197">
    <property type="entry name" value="rSAM"/>
</dbReference>
<feature type="domain" description="Radical SAM core" evidence="3">
    <location>
        <begin position="1"/>
        <end position="205"/>
    </location>
</feature>
<evidence type="ECO:0000256" key="2">
    <source>
        <dbReference type="RuleBase" id="RU364116"/>
    </source>
</evidence>
<dbReference type="InterPro" id="IPR004559">
    <property type="entry name" value="HemW-like"/>
</dbReference>
<keyword evidence="2" id="KW-0408">Iron</keyword>
<evidence type="ECO:0000259" key="3">
    <source>
        <dbReference type="PROSITE" id="PS51918"/>
    </source>
</evidence>
<keyword evidence="2" id="KW-0143">Chaperone</keyword>
<dbReference type="PANTHER" id="PTHR13932">
    <property type="entry name" value="COPROPORPHYRINIGEN III OXIDASE"/>
    <property type="match status" value="1"/>
</dbReference>
<sequence length="345" mass="38899">MSELVDCLNLELEIRKHELAGEKIRTVYFGGGTPSLLSRIQLEAILSSVKTNFHCELEEVTLEANPDDLMPTRLEEWKALGIDRLSLGIQSFQPEILHFYNRSHSADQALKALEISRKAGFEKFSIDLIYGFPHSDHSLWRRDLQLALEQDPGHISAYSLTVEPKTALGNWTKKGKFIPAEEDFVAEQLEWLQEETQRAGYVQYEISNFGKPGKWALHNTNYWRGVPYLGIGPSAHSFDGKSRGANLASNAKYLAALGSGNLVYEIEEDTPGDRANELILTSLRTVWGLDLEVFAEKFGIWLKEEKKREIRKFEQAGWLIQEGNTLSLTPSGMLLADSIAAELFV</sequence>
<keyword evidence="2" id="KW-0479">Metal-binding</keyword>
<proteinExistence type="inferred from homology"/>
<keyword evidence="2" id="KW-0411">Iron-sulfur</keyword>
<protein>
    <recommendedName>
        <fullName evidence="2">Heme chaperone HemW</fullName>
    </recommendedName>
</protein>
<comment type="subcellular location">
    <subcellularLocation>
        <location evidence="2">Cytoplasm</location>
    </subcellularLocation>
</comment>
<comment type="function">
    <text evidence="2">Probably acts as a heme chaperone, transferring heme to an unknown acceptor. Binds one molecule of heme per monomer, possibly covalently. Binds 1 [4Fe-4S] cluster. The cluster is coordinated with 3 cysteines and an exchangeable S-adenosyl-L-methionine.</text>
</comment>
<gene>
    <name evidence="4" type="primary">hemW</name>
    <name evidence="4" type="ORF">Ataiwa_00780</name>
</gene>
<dbReference type="InterPro" id="IPR010723">
    <property type="entry name" value="HemN_C"/>
</dbReference>
<name>A0ABQ6PV21_9BACT</name>
<dbReference type="Gene3D" id="3.30.750.200">
    <property type="match status" value="1"/>
</dbReference>
<comment type="similarity">
    <text evidence="1">Belongs to the anaerobic coproporphyrinogen-III oxidase family. HemW subfamily.</text>
</comment>
<dbReference type="Pfam" id="PF06969">
    <property type="entry name" value="HemN_C"/>
    <property type="match status" value="1"/>
</dbReference>
<dbReference type="Pfam" id="PF04055">
    <property type="entry name" value="Radical_SAM"/>
    <property type="match status" value="1"/>
</dbReference>
<dbReference type="SMART" id="SM00729">
    <property type="entry name" value="Elp3"/>
    <property type="match status" value="1"/>
</dbReference>
<dbReference type="EMBL" id="BTPE01000001">
    <property type="protein sequence ID" value="GMQ31806.1"/>
    <property type="molecule type" value="Genomic_DNA"/>
</dbReference>
<keyword evidence="2" id="KW-0949">S-adenosyl-L-methionine</keyword>
<organism evidence="4 5">
    <name type="scientific">Algoriphagus taiwanensis</name>
    <dbReference type="NCBI Taxonomy" id="1445656"/>
    <lineage>
        <taxon>Bacteria</taxon>
        <taxon>Pseudomonadati</taxon>
        <taxon>Bacteroidota</taxon>
        <taxon>Cytophagia</taxon>
        <taxon>Cytophagales</taxon>
        <taxon>Cyclobacteriaceae</taxon>
        <taxon>Algoriphagus</taxon>
    </lineage>
</organism>
<keyword evidence="2" id="KW-0004">4Fe-4S</keyword>
<dbReference type="SUPFAM" id="SSF102114">
    <property type="entry name" value="Radical SAM enzymes"/>
    <property type="match status" value="1"/>
</dbReference>
<dbReference type="InterPro" id="IPR006638">
    <property type="entry name" value="Elp3/MiaA/NifB-like_rSAM"/>
</dbReference>
<evidence type="ECO:0000313" key="5">
    <source>
        <dbReference type="Proteomes" id="UP001307705"/>
    </source>
</evidence>